<dbReference type="GeneID" id="106476411"/>
<keyword evidence="2" id="KW-0964">Secreted</keyword>
<feature type="domain" description="Single" evidence="3">
    <location>
        <begin position="42"/>
        <end position="108"/>
    </location>
</feature>
<dbReference type="Proteomes" id="UP000694941">
    <property type="component" value="Unplaced"/>
</dbReference>
<protein>
    <submittedName>
        <fullName evidence="5">Toxin-like protein 14</fullName>
    </submittedName>
</protein>
<evidence type="ECO:0000259" key="3">
    <source>
        <dbReference type="SMART" id="SM01318"/>
    </source>
</evidence>
<dbReference type="Pfam" id="PF15430">
    <property type="entry name" value="SVWC"/>
    <property type="match status" value="1"/>
</dbReference>
<dbReference type="InterPro" id="IPR029277">
    <property type="entry name" value="SVWC_dom"/>
</dbReference>
<dbReference type="RefSeq" id="XP_013792527.1">
    <property type="nucleotide sequence ID" value="XM_013937073.2"/>
</dbReference>
<proteinExistence type="predicted"/>
<keyword evidence="4" id="KW-1185">Reference proteome</keyword>
<comment type="subcellular location">
    <subcellularLocation>
        <location evidence="1">Secreted</location>
    </subcellularLocation>
</comment>
<organism evidence="4 5">
    <name type="scientific">Limulus polyphemus</name>
    <name type="common">Atlantic horseshoe crab</name>
    <dbReference type="NCBI Taxonomy" id="6850"/>
    <lineage>
        <taxon>Eukaryota</taxon>
        <taxon>Metazoa</taxon>
        <taxon>Ecdysozoa</taxon>
        <taxon>Arthropoda</taxon>
        <taxon>Chelicerata</taxon>
        <taxon>Merostomata</taxon>
        <taxon>Xiphosura</taxon>
        <taxon>Limulidae</taxon>
        <taxon>Limulus</taxon>
    </lineage>
</organism>
<evidence type="ECO:0000313" key="4">
    <source>
        <dbReference type="Proteomes" id="UP000694941"/>
    </source>
</evidence>
<reference evidence="5" key="1">
    <citation type="submission" date="2025-08" db="UniProtKB">
        <authorList>
            <consortium name="RefSeq"/>
        </authorList>
    </citation>
    <scope>IDENTIFICATION</scope>
    <source>
        <tissue evidence="5">Muscle</tissue>
    </source>
</reference>
<evidence type="ECO:0000256" key="1">
    <source>
        <dbReference type="ARBA" id="ARBA00004613"/>
    </source>
</evidence>
<gene>
    <name evidence="5" type="primary">LOC106476411</name>
</gene>
<evidence type="ECO:0000256" key="2">
    <source>
        <dbReference type="ARBA" id="ARBA00022525"/>
    </source>
</evidence>
<evidence type="ECO:0000313" key="5">
    <source>
        <dbReference type="RefSeq" id="XP_013792527.1"/>
    </source>
</evidence>
<name>A0ABM1C1C6_LIMPO</name>
<sequence>MFFLKYHLRTALFTAFFLLLLVGTPTLGYMFLKPIQIGSSRCIDDSLIPHLVGDSWYDDKNCERLTCVYLEEILYISGYGCGKLGYSPECHVIKGKGHYPKCCSHVEC</sequence>
<dbReference type="SMART" id="SM01318">
    <property type="entry name" value="SVWC"/>
    <property type="match status" value="1"/>
</dbReference>
<accession>A0ABM1C1C6</accession>